<evidence type="ECO:0000313" key="2">
    <source>
        <dbReference type="EMBL" id="KAL2821560.1"/>
    </source>
</evidence>
<feature type="compositionally biased region" description="Polar residues" evidence="1">
    <location>
        <begin position="275"/>
        <end position="292"/>
    </location>
</feature>
<organism evidence="2 3">
    <name type="scientific">Aspergillus granulosus</name>
    <dbReference type="NCBI Taxonomy" id="176169"/>
    <lineage>
        <taxon>Eukaryota</taxon>
        <taxon>Fungi</taxon>
        <taxon>Dikarya</taxon>
        <taxon>Ascomycota</taxon>
        <taxon>Pezizomycotina</taxon>
        <taxon>Eurotiomycetes</taxon>
        <taxon>Eurotiomycetidae</taxon>
        <taxon>Eurotiales</taxon>
        <taxon>Aspergillaceae</taxon>
        <taxon>Aspergillus</taxon>
        <taxon>Aspergillus subgen. Nidulantes</taxon>
    </lineage>
</organism>
<accession>A0ABR4I1D4</accession>
<reference evidence="2 3" key="1">
    <citation type="submission" date="2024-07" db="EMBL/GenBank/DDBJ databases">
        <title>Section-level genome sequencing and comparative genomics of Aspergillus sections Usti and Cavernicolus.</title>
        <authorList>
            <consortium name="Lawrence Berkeley National Laboratory"/>
            <person name="Nybo J.L."/>
            <person name="Vesth T.C."/>
            <person name="Theobald S."/>
            <person name="Frisvad J.C."/>
            <person name="Larsen T.O."/>
            <person name="Kjaerboelling I."/>
            <person name="Rothschild-Mancinelli K."/>
            <person name="Lyhne E.K."/>
            <person name="Kogle M.E."/>
            <person name="Barry K."/>
            <person name="Clum A."/>
            <person name="Na H."/>
            <person name="Ledsgaard L."/>
            <person name="Lin J."/>
            <person name="Lipzen A."/>
            <person name="Kuo A."/>
            <person name="Riley R."/>
            <person name="Mondo S."/>
            <person name="Labutti K."/>
            <person name="Haridas S."/>
            <person name="Pangalinan J."/>
            <person name="Salamov A.A."/>
            <person name="Simmons B.A."/>
            <person name="Magnuson J.K."/>
            <person name="Chen J."/>
            <person name="Drula E."/>
            <person name="Henrissat B."/>
            <person name="Wiebenga A."/>
            <person name="Lubbers R.J."/>
            <person name="Gomes A.C."/>
            <person name="Makela M.R."/>
            <person name="Stajich J."/>
            <person name="Grigoriev I.V."/>
            <person name="Mortensen U.H."/>
            <person name="De Vries R.P."/>
            <person name="Baker S.E."/>
            <person name="Andersen M.R."/>
        </authorList>
    </citation>
    <scope>NUCLEOTIDE SEQUENCE [LARGE SCALE GENOMIC DNA]</scope>
    <source>
        <strain evidence="2 3">CBS 588.65</strain>
    </source>
</reference>
<dbReference type="Proteomes" id="UP001610334">
    <property type="component" value="Unassembled WGS sequence"/>
</dbReference>
<proteinExistence type="predicted"/>
<protein>
    <submittedName>
        <fullName evidence="2">Uncharacterized protein</fullName>
    </submittedName>
</protein>
<sequence length="504" mass="56138">MGSIPPPPRDQLALALAIVKSKPANLDVKEYILQVRQFIKTSREAEVFHSPELFFDSVAFWKQAHDKSEAEQSKLRDRVYELEQCNEMLLARVRAQDSGLGETRVPEASRTRDAGEPPLRARTQLYPALGLPDAGSQAIVAAEDSTAPFMRQLYILQKTLQRWSNNASLLHSAVDLCKRCADEIEGAVSLESIPNGARSKDAVLFRAGLSRLKAILHVVESAVDLIFQAFKRISASEPAGREANILTYHIVCLYETIMNTLARYCEIWASTKASSHTPKFSTQGPKTRSKTSVGRGAQLEHETDGAILLTSLLSGMATPLNPAQPEQQNLIEGFFFILLSRVGKLLCIFNFRDLRLRPELQADPNILPLPAGLVDADLDDQSLDAMCTEAKHLVWLLKQALAIFNIWFALSDPETEGHSSHTRFISSIKARLESTLIQAVFGTEPGPGTHLERPTLPENQNIDEFLKSHRVSQLSVPDWYISEVWSLIGWKLLTRSNTCDVKFS</sequence>
<feature type="region of interest" description="Disordered" evidence="1">
    <location>
        <begin position="275"/>
        <end position="298"/>
    </location>
</feature>
<comment type="caution">
    <text evidence="2">The sequence shown here is derived from an EMBL/GenBank/DDBJ whole genome shotgun (WGS) entry which is preliminary data.</text>
</comment>
<evidence type="ECO:0000256" key="1">
    <source>
        <dbReference type="SAM" id="MobiDB-lite"/>
    </source>
</evidence>
<name>A0ABR4I1D4_9EURO</name>
<keyword evidence="3" id="KW-1185">Reference proteome</keyword>
<evidence type="ECO:0000313" key="3">
    <source>
        <dbReference type="Proteomes" id="UP001610334"/>
    </source>
</evidence>
<gene>
    <name evidence="2" type="ORF">BJX63DRAFT_427556</name>
</gene>
<dbReference type="EMBL" id="JBFXLT010000004">
    <property type="protein sequence ID" value="KAL2821560.1"/>
    <property type="molecule type" value="Genomic_DNA"/>
</dbReference>